<name>A0A0J7XNB4_9SPHN</name>
<reference evidence="2 3" key="1">
    <citation type="journal article" date="2015" name="G3 (Bethesda)">
        <title>Insights into Ongoing Evolution of the Hexachlorocyclohexane Catabolic Pathway from Comparative Genomics of Ten Sphingomonadaceae Strains.</title>
        <authorList>
            <person name="Pearce S.L."/>
            <person name="Oakeshott J.G."/>
            <person name="Pandey G."/>
        </authorList>
    </citation>
    <scope>NUCLEOTIDE SEQUENCE [LARGE SCALE GENOMIC DNA]</scope>
    <source>
        <strain evidence="2 3">LL02</strain>
    </source>
</reference>
<dbReference type="AlphaFoldDB" id="A0A0J7XNB4"/>
<comment type="caution">
    <text evidence="2">The sequence shown here is derived from an EMBL/GenBank/DDBJ whole genome shotgun (WGS) entry which is preliminary data.</text>
</comment>
<dbReference type="Pfam" id="PF11136">
    <property type="entry name" value="DUF2889"/>
    <property type="match status" value="1"/>
</dbReference>
<dbReference type="EMBL" id="JACU01000008">
    <property type="protein sequence ID" value="KMS52578.1"/>
    <property type="molecule type" value="Genomic_DNA"/>
</dbReference>
<gene>
    <name evidence="2" type="ORF">V474_23770</name>
</gene>
<sequence length="353" mass="37946">MIGDAARCSVVRMNTMIPSPHRTPPPPRSTANPAPARIAGSVRRTTSIDVSWPDGIQEQRRFIGAARDLWTPQAGAQGLTLAKAHFDVRMAEDKTITAITADPAPAGIERLVGARAGGHLRSVLREIMPDIAHPLYLVLDDLSGSALVSAFAWAQFNPDWSERLRARIGEEQYDQLLAQRVNVCWGLKEGNSGVQPGGPPRDVASADAGDVRNPYDPHGWHVLSDHEGAGFRRARRIDVTRDEAAGVIHIDSAFQDSAARIDGSRVAIHEYLLSATADLATLEVLSIEPEARILPFSECPGAVHNTQRLVGKGLADIRGEVLAQLRGPEGCTHLNDALRALADVPELAAKIGG</sequence>
<evidence type="ECO:0000313" key="2">
    <source>
        <dbReference type="EMBL" id="KMS52578.1"/>
    </source>
</evidence>
<evidence type="ECO:0000256" key="1">
    <source>
        <dbReference type="SAM" id="MobiDB-lite"/>
    </source>
</evidence>
<evidence type="ECO:0008006" key="4">
    <source>
        <dbReference type="Google" id="ProtNLM"/>
    </source>
</evidence>
<feature type="region of interest" description="Disordered" evidence="1">
    <location>
        <begin position="14"/>
        <end position="35"/>
    </location>
</feature>
<dbReference type="Proteomes" id="UP000052268">
    <property type="component" value="Unassembled WGS sequence"/>
</dbReference>
<evidence type="ECO:0000313" key="3">
    <source>
        <dbReference type="Proteomes" id="UP000052268"/>
    </source>
</evidence>
<dbReference type="PATRIC" id="fig|1114963.3.peg.3602"/>
<dbReference type="InterPro" id="IPR021312">
    <property type="entry name" value="DUF2889"/>
</dbReference>
<accession>A0A0J7XNB4</accession>
<keyword evidence="3" id="KW-1185">Reference proteome</keyword>
<proteinExistence type="predicted"/>
<organism evidence="2 3">
    <name type="scientific">Novosphingobium barchaimii LL02</name>
    <dbReference type="NCBI Taxonomy" id="1114963"/>
    <lineage>
        <taxon>Bacteria</taxon>
        <taxon>Pseudomonadati</taxon>
        <taxon>Pseudomonadota</taxon>
        <taxon>Alphaproteobacteria</taxon>
        <taxon>Sphingomonadales</taxon>
        <taxon>Sphingomonadaceae</taxon>
        <taxon>Novosphingobium</taxon>
    </lineage>
</organism>
<protein>
    <recommendedName>
        <fullName evidence="4">DUF2889 domain-containing protein</fullName>
    </recommendedName>
</protein>